<proteinExistence type="predicted"/>
<dbReference type="AlphaFoldDB" id="A0AAD8E788"/>
<dbReference type="Pfam" id="PF17653">
    <property type="entry name" value="DUF5522"/>
    <property type="match status" value="1"/>
</dbReference>
<keyword evidence="2" id="KW-1185">Reference proteome</keyword>
<organism evidence="1 2">
    <name type="scientific">Diploptera punctata</name>
    <name type="common">Pacific beetle cockroach</name>
    <dbReference type="NCBI Taxonomy" id="6984"/>
    <lineage>
        <taxon>Eukaryota</taxon>
        <taxon>Metazoa</taxon>
        <taxon>Ecdysozoa</taxon>
        <taxon>Arthropoda</taxon>
        <taxon>Hexapoda</taxon>
        <taxon>Insecta</taxon>
        <taxon>Pterygota</taxon>
        <taxon>Neoptera</taxon>
        <taxon>Polyneoptera</taxon>
        <taxon>Dictyoptera</taxon>
        <taxon>Blattodea</taxon>
        <taxon>Blaberoidea</taxon>
        <taxon>Blaberidae</taxon>
        <taxon>Diplopterinae</taxon>
        <taxon>Diploptera</taxon>
    </lineage>
</organism>
<evidence type="ECO:0000313" key="1">
    <source>
        <dbReference type="EMBL" id="KAJ9579763.1"/>
    </source>
</evidence>
<protein>
    <submittedName>
        <fullName evidence="1">Uncharacterized protein</fullName>
    </submittedName>
</protein>
<reference evidence="1" key="1">
    <citation type="journal article" date="2023" name="IScience">
        <title>Live-bearing cockroach genome reveals convergent evolutionary mechanisms linked to viviparity in insects and beyond.</title>
        <authorList>
            <person name="Fouks B."/>
            <person name="Harrison M.C."/>
            <person name="Mikhailova A.A."/>
            <person name="Marchal E."/>
            <person name="English S."/>
            <person name="Carruthers M."/>
            <person name="Jennings E.C."/>
            <person name="Chiamaka E.L."/>
            <person name="Frigard R.A."/>
            <person name="Pippel M."/>
            <person name="Attardo G.M."/>
            <person name="Benoit J.B."/>
            <person name="Bornberg-Bauer E."/>
            <person name="Tobe S.S."/>
        </authorList>
    </citation>
    <scope>NUCLEOTIDE SEQUENCE</scope>
    <source>
        <strain evidence="1">Stay&amp;Tobe</strain>
    </source>
</reference>
<dbReference type="EMBL" id="JASPKZ010008378">
    <property type="protein sequence ID" value="KAJ9579763.1"/>
    <property type="molecule type" value="Genomic_DNA"/>
</dbReference>
<dbReference type="PANTHER" id="PTHR21037">
    <property type="entry name" value="39S RIBOSOMAL PROTEIN L14, MITOCHONDRIAL"/>
    <property type="match status" value="1"/>
</dbReference>
<dbReference type="Proteomes" id="UP001233999">
    <property type="component" value="Unassembled WGS sequence"/>
</dbReference>
<dbReference type="InterPro" id="IPR040807">
    <property type="entry name" value="DUF5522"/>
</dbReference>
<evidence type="ECO:0000313" key="2">
    <source>
        <dbReference type="Proteomes" id="UP001233999"/>
    </source>
</evidence>
<gene>
    <name evidence="1" type="ORF">L9F63_004600</name>
</gene>
<reference evidence="1" key="2">
    <citation type="submission" date="2023-05" db="EMBL/GenBank/DDBJ databases">
        <authorList>
            <person name="Fouks B."/>
        </authorList>
    </citation>
    <scope>NUCLEOTIDE SEQUENCE</scope>
    <source>
        <strain evidence="1">Stay&amp;Tobe</strain>
        <tissue evidence="1">Testes</tissue>
    </source>
</reference>
<sequence>MLAISRTLYRHQTVHVIEGGIFEINLKHIRDFSNEKEENMPKVKDPQQIEKRRKFWEQEKTFEAQVDYSRLNDMEKLIHKTHAEAVARGHFTYDDPENGDRVLTRLRHFLKGSCCGSACRHCIYDHIKVPEIKKKSRKFNTAYWTYDENTDQINYLGEGLNKVKTIKERPLVTHKMIITNDKE</sequence>
<name>A0AAD8E788_DIPPU</name>
<dbReference type="PANTHER" id="PTHR21037:SF2">
    <property type="entry name" value="SIMILAR TO NOVEL PROTEIN"/>
    <property type="match status" value="1"/>
</dbReference>
<accession>A0AAD8E788</accession>
<comment type="caution">
    <text evidence="1">The sequence shown here is derived from an EMBL/GenBank/DDBJ whole genome shotgun (WGS) entry which is preliminary data.</text>
</comment>